<keyword evidence="1" id="KW-0805">Transcription regulation</keyword>
<feature type="domain" description="HTH tetR-type" evidence="6">
    <location>
        <begin position="24"/>
        <end position="84"/>
    </location>
</feature>
<evidence type="ECO:0000256" key="4">
    <source>
        <dbReference type="PROSITE-ProRule" id="PRU00335"/>
    </source>
</evidence>
<dbReference type="EMBL" id="SUMD01000007">
    <property type="protein sequence ID" value="TJZ76799.1"/>
    <property type="molecule type" value="Genomic_DNA"/>
</dbReference>
<evidence type="ECO:0000313" key="7">
    <source>
        <dbReference type="EMBL" id="TJZ76799.1"/>
    </source>
</evidence>
<keyword evidence="8" id="KW-1185">Reference proteome</keyword>
<dbReference type="SUPFAM" id="SSF48498">
    <property type="entry name" value="Tetracyclin repressor-like, C-terminal domain"/>
    <property type="match status" value="1"/>
</dbReference>
<proteinExistence type="predicted"/>
<dbReference type="PANTHER" id="PTHR30055:SF230">
    <property type="entry name" value="TRANSCRIPTIONAL REGULATORY PROTEIN (PROBABLY TETR-FAMILY)-RELATED"/>
    <property type="match status" value="1"/>
</dbReference>
<evidence type="ECO:0000256" key="5">
    <source>
        <dbReference type="SAM" id="MobiDB-lite"/>
    </source>
</evidence>
<gene>
    <name evidence="7" type="ORF">FCG67_16380</name>
</gene>
<evidence type="ECO:0000313" key="8">
    <source>
        <dbReference type="Proteomes" id="UP000305109"/>
    </source>
</evidence>
<keyword evidence="2 4" id="KW-0238">DNA-binding</keyword>
<dbReference type="InterPro" id="IPR050109">
    <property type="entry name" value="HTH-type_TetR-like_transc_reg"/>
</dbReference>
<evidence type="ECO:0000256" key="2">
    <source>
        <dbReference type="ARBA" id="ARBA00023125"/>
    </source>
</evidence>
<evidence type="ECO:0000256" key="3">
    <source>
        <dbReference type="ARBA" id="ARBA00023163"/>
    </source>
</evidence>
<name>A0ABY2RKM4_9NOCA</name>
<dbReference type="SUPFAM" id="SSF46689">
    <property type="entry name" value="Homeodomain-like"/>
    <property type="match status" value="1"/>
</dbReference>
<dbReference type="PROSITE" id="PS50977">
    <property type="entry name" value="HTH_TETR_2"/>
    <property type="match status" value="1"/>
</dbReference>
<dbReference type="Gene3D" id="1.10.357.10">
    <property type="entry name" value="Tetracycline Repressor, domain 2"/>
    <property type="match status" value="1"/>
</dbReference>
<dbReference type="PRINTS" id="PR00455">
    <property type="entry name" value="HTHTETR"/>
</dbReference>
<dbReference type="InterPro" id="IPR001647">
    <property type="entry name" value="HTH_TetR"/>
</dbReference>
<dbReference type="InterPro" id="IPR036271">
    <property type="entry name" value="Tet_transcr_reg_TetR-rel_C_sf"/>
</dbReference>
<sequence>MSGDVNGSGDHPVEAAGPGRPRDPQVDRSVLDATIALLVESGYQKTTIQAIARRAKVSAPAIYRRWATREMIIEDAIFGLESMGDVPLPPSTDDLHADLLAWTRSFLERAAHPAARSAIPGLMSTWNHNEGVYERLVQRAEVPARKALLARIRLAEPDAEPAAATSTADTVFDLLVSATMLRGVSRGFEDSDAWCERIADALFALIGTID</sequence>
<dbReference type="Proteomes" id="UP000305109">
    <property type="component" value="Unassembled WGS sequence"/>
</dbReference>
<keyword evidence="3" id="KW-0804">Transcription</keyword>
<feature type="DNA-binding region" description="H-T-H motif" evidence="4">
    <location>
        <begin position="47"/>
        <end position="66"/>
    </location>
</feature>
<feature type="region of interest" description="Disordered" evidence="5">
    <location>
        <begin position="1"/>
        <end position="26"/>
    </location>
</feature>
<dbReference type="Pfam" id="PF00440">
    <property type="entry name" value="TetR_N"/>
    <property type="match status" value="1"/>
</dbReference>
<protein>
    <submittedName>
        <fullName evidence="7">TetR/AcrR family transcriptional regulator</fullName>
    </submittedName>
</protein>
<accession>A0ABY2RKM4</accession>
<evidence type="ECO:0000259" key="6">
    <source>
        <dbReference type="PROSITE" id="PS50977"/>
    </source>
</evidence>
<dbReference type="InterPro" id="IPR011075">
    <property type="entry name" value="TetR_C"/>
</dbReference>
<dbReference type="PANTHER" id="PTHR30055">
    <property type="entry name" value="HTH-TYPE TRANSCRIPTIONAL REGULATOR RUTR"/>
    <property type="match status" value="1"/>
</dbReference>
<reference evidence="7 8" key="1">
    <citation type="submission" date="2019-04" db="EMBL/GenBank/DDBJ databases">
        <title>Rhodococcus oryzae sp. nov., a novel actinomycete isolated from rhizosphere soil of rice (Oryza sativa L.).</title>
        <authorList>
            <person name="Li C."/>
        </authorList>
    </citation>
    <scope>NUCLEOTIDE SEQUENCE [LARGE SCALE GENOMIC DNA]</scope>
    <source>
        <strain evidence="7 8">NEAU-CX67</strain>
    </source>
</reference>
<dbReference type="Pfam" id="PF16859">
    <property type="entry name" value="TetR_C_11"/>
    <property type="match status" value="1"/>
</dbReference>
<organism evidence="7 8">
    <name type="scientific">Rhodococcus oryzae</name>
    <dbReference type="NCBI Taxonomy" id="2571143"/>
    <lineage>
        <taxon>Bacteria</taxon>
        <taxon>Bacillati</taxon>
        <taxon>Actinomycetota</taxon>
        <taxon>Actinomycetes</taxon>
        <taxon>Mycobacteriales</taxon>
        <taxon>Nocardiaceae</taxon>
        <taxon>Rhodococcus</taxon>
    </lineage>
</organism>
<dbReference type="InterPro" id="IPR009057">
    <property type="entry name" value="Homeodomain-like_sf"/>
</dbReference>
<comment type="caution">
    <text evidence="7">The sequence shown here is derived from an EMBL/GenBank/DDBJ whole genome shotgun (WGS) entry which is preliminary data.</text>
</comment>
<evidence type="ECO:0000256" key="1">
    <source>
        <dbReference type="ARBA" id="ARBA00023015"/>
    </source>
</evidence>